<accession>A0ABP7H8F1</accession>
<keyword evidence="3" id="KW-1185">Reference proteome</keyword>
<dbReference type="EMBL" id="BAABBI010000003">
    <property type="protein sequence ID" value="GAA3788203.1"/>
    <property type="molecule type" value="Genomic_DNA"/>
</dbReference>
<evidence type="ECO:0000259" key="1">
    <source>
        <dbReference type="Pfam" id="PF12867"/>
    </source>
</evidence>
<sequence length="171" mass="19692">MKSSQLSTNEYADFYSNYIKYTQNLSLIEGLLDGQAYVSQYFRAIPENKLTYSYAEGKWTPKDILQHLIDVERVFSYRALHFARLDANMLAGFDENYYAEIALGNNRTLDSLLSEYELLRASTMAMFQSFDEDVLRRIGNANGSKMSVRAAGFVLIGHEKHHCNVITERYL</sequence>
<dbReference type="Pfam" id="PF12867">
    <property type="entry name" value="DinB_2"/>
    <property type="match status" value="1"/>
</dbReference>
<evidence type="ECO:0000313" key="2">
    <source>
        <dbReference type="EMBL" id="GAA3788203.1"/>
    </source>
</evidence>
<reference evidence="3" key="1">
    <citation type="journal article" date="2019" name="Int. J. Syst. Evol. Microbiol.">
        <title>The Global Catalogue of Microorganisms (GCM) 10K type strain sequencing project: providing services to taxonomists for standard genome sequencing and annotation.</title>
        <authorList>
            <consortium name="The Broad Institute Genomics Platform"/>
            <consortium name="The Broad Institute Genome Sequencing Center for Infectious Disease"/>
            <person name="Wu L."/>
            <person name="Ma J."/>
        </authorList>
    </citation>
    <scope>NUCLEOTIDE SEQUENCE [LARGE SCALE GENOMIC DNA]</scope>
    <source>
        <strain evidence="3">JCM 17525</strain>
    </source>
</reference>
<dbReference type="InterPro" id="IPR034660">
    <property type="entry name" value="DinB/YfiT-like"/>
</dbReference>
<proteinExistence type="predicted"/>
<name>A0ABP7H8F1_9FLAO</name>
<dbReference type="InterPro" id="IPR024775">
    <property type="entry name" value="DinB-like"/>
</dbReference>
<dbReference type="RefSeq" id="WP_344730345.1">
    <property type="nucleotide sequence ID" value="NZ_BAABBI010000003.1"/>
</dbReference>
<feature type="domain" description="DinB-like" evidence="1">
    <location>
        <begin position="35"/>
        <end position="166"/>
    </location>
</feature>
<gene>
    <name evidence="2" type="ORF">GCM10022271_21000</name>
</gene>
<evidence type="ECO:0000313" key="3">
    <source>
        <dbReference type="Proteomes" id="UP001501456"/>
    </source>
</evidence>
<dbReference type="Proteomes" id="UP001501456">
    <property type="component" value="Unassembled WGS sequence"/>
</dbReference>
<organism evidence="2 3">
    <name type="scientific">Corallibacter vietnamensis</name>
    <dbReference type="NCBI Taxonomy" id="904130"/>
    <lineage>
        <taxon>Bacteria</taxon>
        <taxon>Pseudomonadati</taxon>
        <taxon>Bacteroidota</taxon>
        <taxon>Flavobacteriia</taxon>
        <taxon>Flavobacteriales</taxon>
        <taxon>Flavobacteriaceae</taxon>
        <taxon>Corallibacter</taxon>
    </lineage>
</organism>
<protein>
    <submittedName>
        <fullName evidence="2">DinB family protein</fullName>
    </submittedName>
</protein>
<dbReference type="Gene3D" id="1.20.120.450">
    <property type="entry name" value="dinb family like domain"/>
    <property type="match status" value="1"/>
</dbReference>
<comment type="caution">
    <text evidence="2">The sequence shown here is derived from an EMBL/GenBank/DDBJ whole genome shotgun (WGS) entry which is preliminary data.</text>
</comment>
<dbReference type="SUPFAM" id="SSF109854">
    <property type="entry name" value="DinB/YfiT-like putative metalloenzymes"/>
    <property type="match status" value="1"/>
</dbReference>